<accession>A0A067LHJ8</accession>
<proteinExistence type="predicted"/>
<gene>
    <name evidence="1" type="ORF">JCGZ_24132</name>
</gene>
<name>A0A067LHJ8_JATCU</name>
<sequence length="222" mass="25013">MEWWMDTIYTFHMTFYKMTITPMDFVVIIGLPLEGRSVVFDDQLRLLHQSDVHPPSEFNPFAEVEDLDRDQGGALARRQQHDKHVRRGSDFEASDMAVVISKPEHGSSASFSFISERMRREAQGMLETHLVPIADYNEVCQLYEAAHLKLAMTRLSDESHLFGGENTKARVISVILDHLTRGRPSGKMQKRCIARALCVRKSEVFGAKCTASSLAVNSAPAS</sequence>
<evidence type="ECO:0000313" key="1">
    <source>
        <dbReference type="EMBL" id="KDP43674.1"/>
    </source>
</evidence>
<protein>
    <submittedName>
        <fullName evidence="1">Uncharacterized protein</fullName>
    </submittedName>
</protein>
<dbReference type="EMBL" id="KK914263">
    <property type="protein sequence ID" value="KDP43674.1"/>
    <property type="molecule type" value="Genomic_DNA"/>
</dbReference>
<dbReference type="AlphaFoldDB" id="A0A067LHJ8"/>
<dbReference type="Proteomes" id="UP000027138">
    <property type="component" value="Unassembled WGS sequence"/>
</dbReference>
<evidence type="ECO:0000313" key="2">
    <source>
        <dbReference type="Proteomes" id="UP000027138"/>
    </source>
</evidence>
<dbReference type="OrthoDB" id="1937605at2759"/>
<keyword evidence="2" id="KW-1185">Reference proteome</keyword>
<organism evidence="1 2">
    <name type="scientific">Jatropha curcas</name>
    <name type="common">Barbados nut</name>
    <dbReference type="NCBI Taxonomy" id="180498"/>
    <lineage>
        <taxon>Eukaryota</taxon>
        <taxon>Viridiplantae</taxon>
        <taxon>Streptophyta</taxon>
        <taxon>Embryophyta</taxon>
        <taxon>Tracheophyta</taxon>
        <taxon>Spermatophyta</taxon>
        <taxon>Magnoliopsida</taxon>
        <taxon>eudicotyledons</taxon>
        <taxon>Gunneridae</taxon>
        <taxon>Pentapetalae</taxon>
        <taxon>rosids</taxon>
        <taxon>fabids</taxon>
        <taxon>Malpighiales</taxon>
        <taxon>Euphorbiaceae</taxon>
        <taxon>Crotonoideae</taxon>
        <taxon>Jatropheae</taxon>
        <taxon>Jatropha</taxon>
    </lineage>
</organism>
<reference evidence="1 2" key="1">
    <citation type="journal article" date="2014" name="PLoS ONE">
        <title>Global Analysis of Gene Expression Profiles in Physic Nut (Jatropha curcas L.) Seedlings Exposed to Salt Stress.</title>
        <authorList>
            <person name="Zhang L."/>
            <person name="Zhang C."/>
            <person name="Wu P."/>
            <person name="Chen Y."/>
            <person name="Li M."/>
            <person name="Jiang H."/>
            <person name="Wu G."/>
        </authorList>
    </citation>
    <scope>NUCLEOTIDE SEQUENCE [LARGE SCALE GENOMIC DNA]</scope>
    <source>
        <strain evidence="2">cv. GZQX0401</strain>
        <tissue evidence="1">Young leaves</tissue>
    </source>
</reference>